<dbReference type="Proteomes" id="UP000192872">
    <property type="component" value="Unassembled WGS sequence"/>
</dbReference>
<evidence type="ECO:0000313" key="2">
    <source>
        <dbReference type="EMBL" id="OQW53188.1"/>
    </source>
</evidence>
<dbReference type="InterPro" id="IPR028098">
    <property type="entry name" value="Glyco_trans_4-like_N"/>
</dbReference>
<comment type="caution">
    <text evidence="2">The sequence shown here is derived from an EMBL/GenBank/DDBJ whole genome shotgun (WGS) entry which is preliminary data.</text>
</comment>
<dbReference type="SUPFAM" id="SSF53756">
    <property type="entry name" value="UDP-Glycosyltransferase/glycogen phosphorylase"/>
    <property type="match status" value="1"/>
</dbReference>
<dbReference type="STRING" id="1827387.A4S15_05275"/>
<dbReference type="Pfam" id="PF13439">
    <property type="entry name" value="Glyco_transf_4"/>
    <property type="match status" value="1"/>
</dbReference>
<evidence type="ECO:0000313" key="3">
    <source>
        <dbReference type="Proteomes" id="UP000192872"/>
    </source>
</evidence>
<organism evidence="2 3">
    <name type="scientific">Candidatus Raskinella chloraquaticus</name>
    <dbReference type="NCBI Taxonomy" id="1951219"/>
    <lineage>
        <taxon>Bacteria</taxon>
        <taxon>Pseudomonadati</taxon>
        <taxon>Pseudomonadota</taxon>
        <taxon>Alphaproteobacteria</taxon>
        <taxon>Hyphomicrobiales</taxon>
        <taxon>Phreatobacteraceae</taxon>
        <taxon>Candidatus Raskinella</taxon>
    </lineage>
</organism>
<dbReference type="Gene3D" id="3.40.50.2000">
    <property type="entry name" value="Glycogen Phosphorylase B"/>
    <property type="match status" value="2"/>
</dbReference>
<protein>
    <recommendedName>
        <fullName evidence="1">Glycosyltransferase subfamily 4-like N-terminal domain-containing protein</fullName>
    </recommendedName>
</protein>
<dbReference type="PANTHER" id="PTHR12526">
    <property type="entry name" value="GLYCOSYLTRANSFERASE"/>
    <property type="match status" value="1"/>
</dbReference>
<sequence>MWRRPLNILQVLRAPVGGLFRHVVDLSHGLAERGHRVGLVIDAGDPGPFWQGKIDHLENSAVLGLTRLAMARGPSPRDLLAVSHVMHRIARQKIDIVHGHGAKGGALARFAASLARKGAAPARFYTPHGGTLHFSPTSLQGRAYRAAEAWLSRHCEAVIFESAFAREGFASRFHLASPHWPVIPNGLHRHEFMPVAVPDGAADFVFIGEMRDIKGVDIFLSAMRRLPGATRAVLVGAGPQLSSYQAMAKACHLNERVEFLPPRAARAAFALGRVVVAPSRAESLPYLLLEAIAAGRPVIATAVGGVPEIFAPHTEALVPAEDSEALSAAMLAALLNPATLAATMSEIASYINNRFAVHTMVDAIEGLYCSKLAQERCSAA</sequence>
<gene>
    <name evidence="2" type="ORF">A4S15_05275</name>
</gene>
<dbReference type="GO" id="GO:0016757">
    <property type="term" value="F:glycosyltransferase activity"/>
    <property type="evidence" value="ECO:0007669"/>
    <property type="project" value="TreeGrafter"/>
</dbReference>
<dbReference type="Pfam" id="PF13692">
    <property type="entry name" value="Glyco_trans_1_4"/>
    <property type="match status" value="1"/>
</dbReference>
<reference evidence="2 3" key="1">
    <citation type="journal article" date="2017" name="Water Res.">
        <title>Comammox in drinking water systems.</title>
        <authorList>
            <person name="Wang Y."/>
            <person name="Ma L."/>
            <person name="Mao Y."/>
            <person name="Jiang X."/>
            <person name="Xia Y."/>
            <person name="Yu K."/>
            <person name="Li B."/>
            <person name="Zhang T."/>
        </authorList>
    </citation>
    <scope>NUCLEOTIDE SEQUENCE [LARGE SCALE GENOMIC DNA]</scope>
    <source>
        <strain evidence="2">SG_bin8</strain>
    </source>
</reference>
<dbReference type="EMBL" id="LWDL01000010">
    <property type="protein sequence ID" value="OQW53188.1"/>
    <property type="molecule type" value="Genomic_DNA"/>
</dbReference>
<dbReference type="PANTHER" id="PTHR12526:SF638">
    <property type="entry name" value="SPORE COAT PROTEIN SA"/>
    <property type="match status" value="1"/>
</dbReference>
<dbReference type="AlphaFoldDB" id="A0A1W9I0E4"/>
<accession>A0A1W9I0E4</accession>
<name>A0A1W9I0E4_9HYPH</name>
<evidence type="ECO:0000259" key="1">
    <source>
        <dbReference type="Pfam" id="PF13439"/>
    </source>
</evidence>
<proteinExistence type="predicted"/>
<dbReference type="RefSeq" id="WP_376803753.1">
    <property type="nucleotide sequence ID" value="NZ_DBNB01000038.1"/>
</dbReference>
<feature type="domain" description="Glycosyltransferase subfamily 4-like N-terminal" evidence="1">
    <location>
        <begin position="16"/>
        <end position="187"/>
    </location>
</feature>